<gene>
    <name evidence="5" type="ORF">BJ508DRAFT_208178</name>
</gene>
<dbReference type="InterPro" id="IPR038765">
    <property type="entry name" value="Papain-like_cys_pep_sf"/>
</dbReference>
<dbReference type="InterPro" id="IPR035553">
    <property type="entry name" value="Cyk3_SH3"/>
</dbReference>
<dbReference type="GO" id="GO:0140278">
    <property type="term" value="P:mitotic division septum assembly"/>
    <property type="evidence" value="ECO:0007669"/>
    <property type="project" value="TreeGrafter"/>
</dbReference>
<protein>
    <recommendedName>
        <fullName evidence="4">SH3 domain-containing protein</fullName>
    </recommendedName>
</protein>
<dbReference type="InterPro" id="IPR036028">
    <property type="entry name" value="SH3-like_dom_sf"/>
</dbReference>
<dbReference type="EMBL" id="ML119671">
    <property type="protein sequence ID" value="RPA82410.1"/>
    <property type="molecule type" value="Genomic_DNA"/>
</dbReference>
<organism evidence="5 6">
    <name type="scientific">Ascobolus immersus RN42</name>
    <dbReference type="NCBI Taxonomy" id="1160509"/>
    <lineage>
        <taxon>Eukaryota</taxon>
        <taxon>Fungi</taxon>
        <taxon>Dikarya</taxon>
        <taxon>Ascomycota</taxon>
        <taxon>Pezizomycotina</taxon>
        <taxon>Pezizomycetes</taxon>
        <taxon>Pezizales</taxon>
        <taxon>Ascobolaceae</taxon>
        <taxon>Ascobolus</taxon>
    </lineage>
</organism>
<feature type="compositionally biased region" description="Low complexity" evidence="3">
    <location>
        <begin position="78"/>
        <end position="96"/>
    </location>
</feature>
<dbReference type="STRING" id="1160509.A0A3N4IE40"/>
<dbReference type="OrthoDB" id="6129702at2759"/>
<feature type="compositionally biased region" description="Gly residues" evidence="3">
    <location>
        <begin position="97"/>
        <end position="107"/>
    </location>
</feature>
<evidence type="ECO:0000256" key="2">
    <source>
        <dbReference type="PROSITE-ProRule" id="PRU00192"/>
    </source>
</evidence>
<evidence type="ECO:0000313" key="6">
    <source>
        <dbReference type="Proteomes" id="UP000275078"/>
    </source>
</evidence>
<name>A0A3N4IE40_ASCIM</name>
<dbReference type="InterPro" id="IPR052557">
    <property type="entry name" value="CAP/Cytokinesis_protein"/>
</dbReference>
<evidence type="ECO:0000313" key="5">
    <source>
        <dbReference type="EMBL" id="RPA82410.1"/>
    </source>
</evidence>
<dbReference type="InterPro" id="IPR001452">
    <property type="entry name" value="SH3_domain"/>
</dbReference>
<dbReference type="SMART" id="SM00326">
    <property type="entry name" value="SH3"/>
    <property type="match status" value="1"/>
</dbReference>
<feature type="compositionally biased region" description="Gly residues" evidence="3">
    <location>
        <begin position="416"/>
        <end position="425"/>
    </location>
</feature>
<proteinExistence type="predicted"/>
<dbReference type="GO" id="GO:0110085">
    <property type="term" value="C:mitotic actomyosin contractile ring"/>
    <property type="evidence" value="ECO:0007669"/>
    <property type="project" value="TreeGrafter"/>
</dbReference>
<dbReference type="Proteomes" id="UP000275078">
    <property type="component" value="Unassembled WGS sequence"/>
</dbReference>
<dbReference type="SUPFAM" id="SSF50044">
    <property type="entry name" value="SH3-domain"/>
    <property type="match status" value="1"/>
</dbReference>
<feature type="domain" description="SH3" evidence="4">
    <location>
        <begin position="11"/>
        <end position="72"/>
    </location>
</feature>
<keyword evidence="1 2" id="KW-0728">SH3 domain</keyword>
<feature type="region of interest" description="Disordered" evidence="3">
    <location>
        <begin position="303"/>
        <end position="327"/>
    </location>
</feature>
<dbReference type="PANTHER" id="PTHR46333">
    <property type="entry name" value="CYTOKINESIS PROTEIN 3"/>
    <property type="match status" value="1"/>
</dbReference>
<reference evidence="5 6" key="1">
    <citation type="journal article" date="2018" name="Nat. Ecol. Evol.">
        <title>Pezizomycetes genomes reveal the molecular basis of ectomycorrhizal truffle lifestyle.</title>
        <authorList>
            <person name="Murat C."/>
            <person name="Payen T."/>
            <person name="Noel B."/>
            <person name="Kuo A."/>
            <person name="Morin E."/>
            <person name="Chen J."/>
            <person name="Kohler A."/>
            <person name="Krizsan K."/>
            <person name="Balestrini R."/>
            <person name="Da Silva C."/>
            <person name="Montanini B."/>
            <person name="Hainaut M."/>
            <person name="Levati E."/>
            <person name="Barry K.W."/>
            <person name="Belfiori B."/>
            <person name="Cichocki N."/>
            <person name="Clum A."/>
            <person name="Dockter R.B."/>
            <person name="Fauchery L."/>
            <person name="Guy J."/>
            <person name="Iotti M."/>
            <person name="Le Tacon F."/>
            <person name="Lindquist E.A."/>
            <person name="Lipzen A."/>
            <person name="Malagnac F."/>
            <person name="Mello A."/>
            <person name="Molinier V."/>
            <person name="Miyauchi S."/>
            <person name="Poulain J."/>
            <person name="Riccioni C."/>
            <person name="Rubini A."/>
            <person name="Sitrit Y."/>
            <person name="Splivallo R."/>
            <person name="Traeger S."/>
            <person name="Wang M."/>
            <person name="Zifcakova L."/>
            <person name="Wipf D."/>
            <person name="Zambonelli A."/>
            <person name="Paolocci F."/>
            <person name="Nowrousian M."/>
            <person name="Ottonello S."/>
            <person name="Baldrian P."/>
            <person name="Spatafora J.W."/>
            <person name="Henrissat B."/>
            <person name="Nagy L.G."/>
            <person name="Aury J.M."/>
            <person name="Wincker P."/>
            <person name="Grigoriev I.V."/>
            <person name="Bonfante P."/>
            <person name="Martin F.M."/>
        </authorList>
    </citation>
    <scope>NUCLEOTIDE SEQUENCE [LARGE SCALE GENOMIC DNA]</scope>
    <source>
        <strain evidence="5 6">RN42</strain>
    </source>
</reference>
<accession>A0A3N4IE40</accession>
<dbReference type="Pfam" id="PF07653">
    <property type="entry name" value="SH3_2"/>
    <property type="match status" value="1"/>
</dbReference>
<keyword evidence="6" id="KW-1185">Reference proteome</keyword>
<dbReference type="PANTHER" id="PTHR46333:SF2">
    <property type="entry name" value="CYTOKINESIS PROTEIN 3"/>
    <property type="match status" value="1"/>
</dbReference>
<feature type="compositionally biased region" description="Low complexity" evidence="3">
    <location>
        <begin position="564"/>
        <end position="575"/>
    </location>
</feature>
<feature type="region of interest" description="Disordered" evidence="3">
    <location>
        <begin position="378"/>
        <end position="398"/>
    </location>
</feature>
<feature type="compositionally biased region" description="Polar residues" evidence="3">
    <location>
        <begin position="195"/>
        <end position="235"/>
    </location>
</feature>
<sequence length="1098" mass="119123">MPGEGPPLPPKFPVLCRAIYSWGGETRRDLGFIEGDLIEALSPGDGAWWMGRLRRNRAVGLFPSNFVEVLDEPLPPHSRSTSPMPGGSRGGSPQPGYAGGGSYGRVGGRSPSPNPYYHPEAAGGGYRSHSPNPQAQGYRSHSPNPQYRSHSPNPNGYRSHSPQPPQHGGGGYRAASPNPGAYRSHSPNPGAYRSHSPNPQTYRSHSPNPQYRSHSPNPQYRSTSPNPQTYRSHSPNPYAPPSPGGGTGTHFVRLLRTNNNRPSAVQMLTEYVMSSLEGMASPEREPLNPWSPEAFADEFRTPSRADRAASRNQHQPDPRSASRPDLRSPLNAANIHRAQTSLGFAGDPDAPEHRQPGYNAYVEQMEDRLRRFQLSNDHHAYNDPEPQEPRSKSALGGLISSPFRSRRQSAYDLSGATGGAGGGGLMRDNSLSRATTVKTNSSKSTNATTSTNMTSSSLMSGMSAGGFSATSAGSLARRKKAKTFSMVEPEGGRYSPFEAGRTGTPVYDAASTVSHRRSWLGGSSSRLNLTAQEDQSSSIFGGLVAPKTKKTGFLKKILHSAKASTASARSTMSGSPAPPTPKSLSQPTTPQQRGSGADWVSVRRDVNRANTLSKNERYARQEKQQLLDLPVLRPVDALEEDVDGDEAFDGTVVHNPQDFQSVNYALVDKAARFVSSLPPFTTPESLAVQHVCRPYRTDVQRLRAIFVWVAEKISYEHGLDGAEIDLRRVLQTRRGSPEEVANLVAAMCTAISVPCSIVQGYLKSTTADTPEVLSPSLANHWWNCVVVDNEWRLFDASLASSTHPRRAELGGGKGAEAEGWWFLGRMCQACYTHVPLDEGDQHMVPPLPSALLLALPTTTPAYFRNGLQLINFDTSLTRIEDAEVVQVEISSPADVEVVCEVEGRAVVRDGDGDRYESGGVVRKRPSEAEGGGAGRGVLRVYAGRKGLMHSIKDNPYPLTFTLPLTHTGDSPPYDFLLRHPTPHATRHDLYITQPQCLRLAVNNTFVFAVRQHPSSPAMLAPEAGPIKPAKLAIQTPSGKILRLLKKSEMGGTPSNAGTACDGVTYETIIKCGERGAWRALVLADRTVRWCVYAEWIVA</sequence>
<dbReference type="Pfam" id="PF24584">
    <property type="entry name" value="Ig_CYK3_C"/>
    <property type="match status" value="1"/>
</dbReference>
<feature type="region of interest" description="Disordered" evidence="3">
    <location>
        <begin position="412"/>
        <end position="456"/>
    </location>
</feature>
<dbReference type="Pfam" id="PF01841">
    <property type="entry name" value="Transglut_core"/>
    <property type="match status" value="1"/>
</dbReference>
<dbReference type="Gene3D" id="3.10.620.30">
    <property type="match status" value="1"/>
</dbReference>
<evidence type="ECO:0000256" key="3">
    <source>
        <dbReference type="SAM" id="MobiDB-lite"/>
    </source>
</evidence>
<feature type="region of interest" description="Disordered" evidence="3">
    <location>
        <begin position="70"/>
        <end position="251"/>
    </location>
</feature>
<feature type="compositionally biased region" description="Basic and acidic residues" evidence="3">
    <location>
        <begin position="303"/>
        <end position="326"/>
    </location>
</feature>
<dbReference type="FunFam" id="2.30.30.40:FF:000168">
    <property type="entry name" value="SH3 domain protein (Cyk3)"/>
    <property type="match status" value="1"/>
</dbReference>
<dbReference type="PROSITE" id="PS50002">
    <property type="entry name" value="SH3"/>
    <property type="match status" value="1"/>
</dbReference>
<dbReference type="Gene3D" id="2.30.30.40">
    <property type="entry name" value="SH3 Domains"/>
    <property type="match status" value="1"/>
</dbReference>
<dbReference type="SMART" id="SM00460">
    <property type="entry name" value="TGc"/>
    <property type="match status" value="1"/>
</dbReference>
<feature type="compositionally biased region" description="Basic and acidic residues" evidence="3">
    <location>
        <begin position="378"/>
        <end position="391"/>
    </location>
</feature>
<dbReference type="AlphaFoldDB" id="A0A3N4IE40"/>
<feature type="compositionally biased region" description="Polar residues" evidence="3">
    <location>
        <begin position="582"/>
        <end position="594"/>
    </location>
</feature>
<feature type="region of interest" description="Disordered" evidence="3">
    <location>
        <begin position="564"/>
        <end position="603"/>
    </location>
</feature>
<evidence type="ECO:0000259" key="4">
    <source>
        <dbReference type="PROSITE" id="PS50002"/>
    </source>
</evidence>
<dbReference type="InterPro" id="IPR002931">
    <property type="entry name" value="Transglutaminase-like"/>
</dbReference>
<dbReference type="SUPFAM" id="SSF54001">
    <property type="entry name" value="Cysteine proteinases"/>
    <property type="match status" value="1"/>
</dbReference>
<dbReference type="InterPro" id="IPR056409">
    <property type="entry name" value="Ig_CYK3_C"/>
</dbReference>
<feature type="compositionally biased region" description="Low complexity" evidence="3">
    <location>
        <begin position="434"/>
        <end position="456"/>
    </location>
</feature>
<feature type="compositionally biased region" description="Polar residues" evidence="3">
    <location>
        <begin position="129"/>
        <end position="158"/>
    </location>
</feature>
<evidence type="ECO:0000256" key="1">
    <source>
        <dbReference type="ARBA" id="ARBA00022443"/>
    </source>
</evidence>
<dbReference type="CDD" id="cd11889">
    <property type="entry name" value="SH3_Cyk3p-like"/>
    <property type="match status" value="1"/>
</dbReference>